<feature type="signal peptide" evidence="3">
    <location>
        <begin position="1"/>
        <end position="17"/>
    </location>
</feature>
<keyword evidence="2" id="KW-0677">Repeat</keyword>
<evidence type="ECO:0000313" key="4">
    <source>
        <dbReference type="EMBL" id="CAG9811447.1"/>
    </source>
</evidence>
<keyword evidence="3" id="KW-0732">Signal</keyword>
<sequence length="273" mass="31884">MKSIVIVIIYIISSCSAYGEFKNISMKCISMSGERRTHFNMTKYTQNMQCEFVEEIGESDITVVTSIIGIGNYQNLSINLAFVYNEFAFPQLMPVGIGRQVQKNSGQRLKSLSIMRQHFLKTIKRENFANMTYLERLVLRNTQIEDIPYDTFHDLLNLKSLDIQWNKIHQLHSDVLVTMPKLEILLLNYNPIEVIEAGVLRFNINLKEIELHFDNLKNVKVDFTKFAKLKRIELGSVKTKCKIREVFYAKDSNERTRKIGDFQKKVRELCRID</sequence>
<dbReference type="SMART" id="SM00369">
    <property type="entry name" value="LRR_TYP"/>
    <property type="match status" value="3"/>
</dbReference>
<feature type="chain" id="PRO_5040172478" evidence="3">
    <location>
        <begin position="18"/>
        <end position="273"/>
    </location>
</feature>
<protein>
    <submittedName>
        <fullName evidence="4">Uncharacterized protein</fullName>
    </submittedName>
</protein>
<dbReference type="AlphaFoldDB" id="A0A9N9S9V2"/>
<evidence type="ECO:0000256" key="1">
    <source>
        <dbReference type="ARBA" id="ARBA00022614"/>
    </source>
</evidence>
<dbReference type="OrthoDB" id="676979at2759"/>
<dbReference type="PANTHER" id="PTHR24366:SF96">
    <property type="entry name" value="LEUCINE RICH REPEAT CONTAINING 53"/>
    <property type="match status" value="1"/>
</dbReference>
<accession>A0A9N9S9V2</accession>
<dbReference type="InterPro" id="IPR001611">
    <property type="entry name" value="Leu-rich_rpt"/>
</dbReference>
<dbReference type="PANTHER" id="PTHR24366">
    <property type="entry name" value="IG(IMMUNOGLOBULIN) AND LRR(LEUCINE RICH REPEAT) DOMAINS"/>
    <property type="match status" value="1"/>
</dbReference>
<dbReference type="PROSITE" id="PS51257">
    <property type="entry name" value="PROKAR_LIPOPROTEIN"/>
    <property type="match status" value="1"/>
</dbReference>
<evidence type="ECO:0000313" key="5">
    <source>
        <dbReference type="Proteomes" id="UP001153620"/>
    </source>
</evidence>
<evidence type="ECO:0000256" key="2">
    <source>
        <dbReference type="ARBA" id="ARBA00022737"/>
    </source>
</evidence>
<keyword evidence="1" id="KW-0433">Leucine-rich repeat</keyword>
<reference evidence="4" key="2">
    <citation type="submission" date="2022-10" db="EMBL/GenBank/DDBJ databases">
        <authorList>
            <consortium name="ENA_rothamsted_submissions"/>
            <consortium name="culmorum"/>
            <person name="King R."/>
        </authorList>
    </citation>
    <scope>NUCLEOTIDE SEQUENCE</scope>
</reference>
<dbReference type="Pfam" id="PF13855">
    <property type="entry name" value="LRR_8"/>
    <property type="match status" value="1"/>
</dbReference>
<gene>
    <name evidence="4" type="ORF">CHIRRI_LOCUS14256</name>
</gene>
<reference evidence="4" key="1">
    <citation type="submission" date="2022-01" db="EMBL/GenBank/DDBJ databases">
        <authorList>
            <person name="King R."/>
        </authorList>
    </citation>
    <scope>NUCLEOTIDE SEQUENCE</scope>
</reference>
<dbReference type="InterPro" id="IPR003591">
    <property type="entry name" value="Leu-rich_rpt_typical-subtyp"/>
</dbReference>
<dbReference type="EMBL" id="OU895880">
    <property type="protein sequence ID" value="CAG9811447.1"/>
    <property type="molecule type" value="Genomic_DNA"/>
</dbReference>
<dbReference type="InterPro" id="IPR032675">
    <property type="entry name" value="LRR_dom_sf"/>
</dbReference>
<dbReference type="Gene3D" id="3.80.10.10">
    <property type="entry name" value="Ribonuclease Inhibitor"/>
    <property type="match status" value="1"/>
</dbReference>
<proteinExistence type="predicted"/>
<name>A0A9N9S9V2_9DIPT</name>
<dbReference type="Proteomes" id="UP001153620">
    <property type="component" value="Chromosome 4"/>
</dbReference>
<organism evidence="4 5">
    <name type="scientific">Chironomus riparius</name>
    <dbReference type="NCBI Taxonomy" id="315576"/>
    <lineage>
        <taxon>Eukaryota</taxon>
        <taxon>Metazoa</taxon>
        <taxon>Ecdysozoa</taxon>
        <taxon>Arthropoda</taxon>
        <taxon>Hexapoda</taxon>
        <taxon>Insecta</taxon>
        <taxon>Pterygota</taxon>
        <taxon>Neoptera</taxon>
        <taxon>Endopterygota</taxon>
        <taxon>Diptera</taxon>
        <taxon>Nematocera</taxon>
        <taxon>Chironomoidea</taxon>
        <taxon>Chironomidae</taxon>
        <taxon>Chironominae</taxon>
        <taxon>Chironomus</taxon>
    </lineage>
</organism>
<evidence type="ECO:0000256" key="3">
    <source>
        <dbReference type="SAM" id="SignalP"/>
    </source>
</evidence>
<keyword evidence="5" id="KW-1185">Reference proteome</keyword>
<dbReference type="SUPFAM" id="SSF52058">
    <property type="entry name" value="L domain-like"/>
    <property type="match status" value="1"/>
</dbReference>